<evidence type="ECO:0000256" key="2">
    <source>
        <dbReference type="ARBA" id="ARBA00023015"/>
    </source>
</evidence>
<dbReference type="InterPro" id="IPR013324">
    <property type="entry name" value="RNA_pol_sigma_r3/r4-like"/>
</dbReference>
<dbReference type="Gene3D" id="1.10.1740.10">
    <property type="match status" value="1"/>
</dbReference>
<keyword evidence="4" id="KW-0804">Transcription</keyword>
<feature type="domain" description="RNA polymerase sigma-70 region 2" evidence="5">
    <location>
        <begin position="38"/>
        <end position="104"/>
    </location>
</feature>
<dbReference type="PANTHER" id="PTHR43133:SF46">
    <property type="entry name" value="RNA POLYMERASE SIGMA-70 FACTOR ECF SUBFAMILY"/>
    <property type="match status" value="1"/>
</dbReference>
<dbReference type="Pfam" id="PF08281">
    <property type="entry name" value="Sigma70_r4_2"/>
    <property type="match status" value="1"/>
</dbReference>
<proteinExistence type="inferred from homology"/>
<keyword evidence="8" id="KW-1185">Reference proteome</keyword>
<dbReference type="CDD" id="cd06171">
    <property type="entry name" value="Sigma70_r4"/>
    <property type="match status" value="1"/>
</dbReference>
<dbReference type="InterPro" id="IPR007627">
    <property type="entry name" value="RNA_pol_sigma70_r2"/>
</dbReference>
<dbReference type="GO" id="GO:0016987">
    <property type="term" value="F:sigma factor activity"/>
    <property type="evidence" value="ECO:0007669"/>
    <property type="project" value="UniProtKB-KW"/>
</dbReference>
<accession>A0A3G2LAM3</accession>
<keyword evidence="3" id="KW-0731">Sigma factor</keyword>
<dbReference type="SUPFAM" id="SSF88946">
    <property type="entry name" value="Sigma2 domain of RNA polymerase sigma factors"/>
    <property type="match status" value="1"/>
</dbReference>
<dbReference type="Proteomes" id="UP000276309">
    <property type="component" value="Chromosome"/>
</dbReference>
<sequence>MSPIWISSKTLVHYLKDQNTYFLVKSIKKGNLSSLEKLYSLFYSKLYWFAKKFNSPTLEPDDFVQQTFLRLWENRDKLKEDVLIDKQIYTICRNIILNHLKRESKLVPTEEKNFFGATEIKENTGQDEINLEWLYSVLKSLPNKRREVFVLHKIENLSYEEIAASLNISKKTIANHIYLAQNHIKQELEKEKNKKN</sequence>
<dbReference type="InterPro" id="IPR014284">
    <property type="entry name" value="RNA_pol_sigma-70_dom"/>
</dbReference>
<reference evidence="7 8" key="1">
    <citation type="submission" date="2018-08" db="EMBL/GenBank/DDBJ databases">
        <title>The reduced genetic potential of extracellular carbohydrate catabolism in Euzebyella marina RN62, a Flavobacteriia bacterium isolated from the hadal water.</title>
        <authorList>
            <person name="Xue C."/>
        </authorList>
    </citation>
    <scope>NUCLEOTIDE SEQUENCE [LARGE SCALE GENOMIC DNA]</scope>
    <source>
        <strain evidence="7 8">RN62</strain>
    </source>
</reference>
<dbReference type="InterPro" id="IPR013325">
    <property type="entry name" value="RNA_pol_sigma_r2"/>
</dbReference>
<dbReference type="InterPro" id="IPR036388">
    <property type="entry name" value="WH-like_DNA-bd_sf"/>
</dbReference>
<comment type="similarity">
    <text evidence="1">Belongs to the sigma-70 factor family. ECF subfamily.</text>
</comment>
<evidence type="ECO:0000259" key="6">
    <source>
        <dbReference type="Pfam" id="PF08281"/>
    </source>
</evidence>
<evidence type="ECO:0000256" key="1">
    <source>
        <dbReference type="ARBA" id="ARBA00010641"/>
    </source>
</evidence>
<dbReference type="KEGG" id="emar:D1013_18865"/>
<keyword evidence="2" id="KW-0805">Transcription regulation</keyword>
<name>A0A3G2LAM3_9FLAO</name>
<dbReference type="OrthoDB" id="1100095at2"/>
<evidence type="ECO:0000256" key="4">
    <source>
        <dbReference type="ARBA" id="ARBA00023163"/>
    </source>
</evidence>
<dbReference type="SUPFAM" id="SSF88659">
    <property type="entry name" value="Sigma3 and sigma4 domains of RNA polymerase sigma factors"/>
    <property type="match status" value="1"/>
</dbReference>
<feature type="domain" description="RNA polymerase sigma factor 70 region 4 type 2" evidence="6">
    <location>
        <begin position="132"/>
        <end position="180"/>
    </location>
</feature>
<dbReference type="EMBL" id="CP032050">
    <property type="protein sequence ID" value="AYN69299.1"/>
    <property type="molecule type" value="Genomic_DNA"/>
</dbReference>
<organism evidence="7 8">
    <name type="scientific">Euzebyella marina</name>
    <dbReference type="NCBI Taxonomy" id="1761453"/>
    <lineage>
        <taxon>Bacteria</taxon>
        <taxon>Pseudomonadati</taxon>
        <taxon>Bacteroidota</taxon>
        <taxon>Flavobacteriia</taxon>
        <taxon>Flavobacteriales</taxon>
        <taxon>Flavobacteriaceae</taxon>
        <taxon>Euzebyella</taxon>
    </lineage>
</organism>
<evidence type="ECO:0000259" key="5">
    <source>
        <dbReference type="Pfam" id="PF04542"/>
    </source>
</evidence>
<evidence type="ECO:0000256" key="3">
    <source>
        <dbReference type="ARBA" id="ARBA00023082"/>
    </source>
</evidence>
<dbReference type="InterPro" id="IPR039425">
    <property type="entry name" value="RNA_pol_sigma-70-like"/>
</dbReference>
<dbReference type="InterPro" id="IPR013249">
    <property type="entry name" value="RNA_pol_sigma70_r4_t2"/>
</dbReference>
<dbReference type="GO" id="GO:0003677">
    <property type="term" value="F:DNA binding"/>
    <property type="evidence" value="ECO:0007669"/>
    <property type="project" value="InterPro"/>
</dbReference>
<dbReference type="GO" id="GO:0006352">
    <property type="term" value="P:DNA-templated transcription initiation"/>
    <property type="evidence" value="ECO:0007669"/>
    <property type="project" value="InterPro"/>
</dbReference>
<dbReference type="NCBIfam" id="TIGR02937">
    <property type="entry name" value="sigma70-ECF"/>
    <property type="match status" value="1"/>
</dbReference>
<dbReference type="Pfam" id="PF04542">
    <property type="entry name" value="Sigma70_r2"/>
    <property type="match status" value="1"/>
</dbReference>
<evidence type="ECO:0000313" key="7">
    <source>
        <dbReference type="EMBL" id="AYN69299.1"/>
    </source>
</evidence>
<gene>
    <name evidence="7" type="ORF">D1013_18865</name>
</gene>
<dbReference type="AlphaFoldDB" id="A0A3G2LAM3"/>
<dbReference type="Gene3D" id="1.10.10.10">
    <property type="entry name" value="Winged helix-like DNA-binding domain superfamily/Winged helix DNA-binding domain"/>
    <property type="match status" value="1"/>
</dbReference>
<dbReference type="PANTHER" id="PTHR43133">
    <property type="entry name" value="RNA POLYMERASE ECF-TYPE SIGMA FACTO"/>
    <property type="match status" value="1"/>
</dbReference>
<evidence type="ECO:0000313" key="8">
    <source>
        <dbReference type="Proteomes" id="UP000276309"/>
    </source>
</evidence>
<protein>
    <submittedName>
        <fullName evidence="7">Sigma-70 family RNA polymerase sigma factor</fullName>
    </submittedName>
</protein>